<evidence type="ECO:0000256" key="2">
    <source>
        <dbReference type="ARBA" id="ARBA00023157"/>
    </source>
</evidence>
<name>A0A1S3JC98_LINAN</name>
<organism evidence="5 6">
    <name type="scientific">Lingula anatina</name>
    <name type="common">Brachiopod</name>
    <name type="synonym">Lingula unguis</name>
    <dbReference type="NCBI Taxonomy" id="7574"/>
    <lineage>
        <taxon>Eukaryota</taxon>
        <taxon>Metazoa</taxon>
        <taxon>Spiralia</taxon>
        <taxon>Lophotrochozoa</taxon>
        <taxon>Brachiopoda</taxon>
        <taxon>Linguliformea</taxon>
        <taxon>Lingulata</taxon>
        <taxon>Lingulida</taxon>
        <taxon>Linguloidea</taxon>
        <taxon>Lingulidae</taxon>
        <taxon>Lingula</taxon>
    </lineage>
</organism>
<keyword evidence="2" id="KW-1015">Disulfide bond</keyword>
<comment type="catalytic activity">
    <reaction evidence="3">
        <text>Random hydrolysis of (1-&gt;4)-linkages between N-acetyl-beta-D-glucosamine and D-glucuronate residues in hyaluronate.</text>
        <dbReference type="EC" id="3.2.1.35"/>
    </reaction>
</comment>
<dbReference type="OrthoDB" id="5796153at2759"/>
<dbReference type="GO" id="GO:0005975">
    <property type="term" value="P:carbohydrate metabolic process"/>
    <property type="evidence" value="ECO:0007669"/>
    <property type="project" value="InterPro"/>
</dbReference>
<comment type="similarity">
    <text evidence="1 3">Belongs to the glycosyl hydrolase 56 family.</text>
</comment>
<dbReference type="RefSeq" id="XP_013407509.1">
    <property type="nucleotide sequence ID" value="XM_013552055.1"/>
</dbReference>
<evidence type="ECO:0000256" key="4">
    <source>
        <dbReference type="SAM" id="SignalP"/>
    </source>
</evidence>
<keyword evidence="3" id="KW-0326">Glycosidase</keyword>
<dbReference type="AlphaFoldDB" id="A0A1S3JC98"/>
<dbReference type="GO" id="GO:0004415">
    <property type="term" value="F:hyalurononglucosaminidase activity"/>
    <property type="evidence" value="ECO:0007669"/>
    <property type="project" value="UniProtKB-UniRule"/>
</dbReference>
<dbReference type="InterPro" id="IPR013785">
    <property type="entry name" value="Aldolase_TIM"/>
</dbReference>
<sequence>MEAQTTLFFFVLVSIFWFHQGCLRVGLITNWQSIPYVVRDHGSNSRMSFPDQSERIRTATVNQTKESHATLRIRTDSPFNTSGHLHGDHTLDYWTESEKNPKIGNKTFFVIWNVPSLKCVQYGIDLNLSHYNITSNSNMEWNGNIINIFYEDELGYYPNILQNRSRVHGGLPQLVDIEKHLKKCIADIKVSIPSPDFSGLAVIDWESWVPTWERLWDTRLIYKNASLDLVRSRHPDWNETTVESEANREWQSAAKNKAIFILGRRLMLSTLQVALAERPKARWGFYLYPDCYNYNGPQIHDCTDIVKERNNELEWLFKESTVLLPSAYLDSKYDIKWKTAFVRHKKQEALRIRQYVGLSPRAMPVFLYSRFRHPDTLTWYSLIELNATIAQSKSLGTDGIVLWDDHLVTDTREHCSLLQRYVTTTLGPLVQKIVNNS</sequence>
<proteinExistence type="inferred from homology"/>
<evidence type="ECO:0000313" key="6">
    <source>
        <dbReference type="RefSeq" id="XP_013407509.1"/>
    </source>
</evidence>
<keyword evidence="4" id="KW-0732">Signal</keyword>
<dbReference type="PANTHER" id="PTHR11769:SF35">
    <property type="entry name" value="HYALURONIDASE"/>
    <property type="match status" value="1"/>
</dbReference>
<dbReference type="InterPro" id="IPR017853">
    <property type="entry name" value="GH"/>
</dbReference>
<gene>
    <name evidence="6" type="primary">LOC106171617</name>
</gene>
<dbReference type="EC" id="3.2.1.35" evidence="3"/>
<keyword evidence="5" id="KW-1185">Reference proteome</keyword>
<evidence type="ECO:0000256" key="1">
    <source>
        <dbReference type="ARBA" id="ARBA00008871"/>
    </source>
</evidence>
<reference evidence="6" key="1">
    <citation type="submission" date="2025-08" db="UniProtKB">
        <authorList>
            <consortium name="RefSeq"/>
        </authorList>
    </citation>
    <scope>IDENTIFICATION</scope>
    <source>
        <tissue evidence="6">Gonads</tissue>
    </source>
</reference>
<dbReference type="PANTHER" id="PTHR11769">
    <property type="entry name" value="HYALURONIDASE"/>
    <property type="match status" value="1"/>
</dbReference>
<protein>
    <recommendedName>
        <fullName evidence="3">Hyaluronidase</fullName>
        <ecNumber evidence="3">3.2.1.35</ecNumber>
    </recommendedName>
</protein>
<dbReference type="Pfam" id="PF01630">
    <property type="entry name" value="Glyco_hydro_56"/>
    <property type="match status" value="1"/>
</dbReference>
<dbReference type="PRINTS" id="PR00846">
    <property type="entry name" value="GLHYDRLASE56"/>
</dbReference>
<dbReference type="STRING" id="7574.A0A1S3JC98"/>
<keyword evidence="3" id="KW-0378">Hydrolase</keyword>
<dbReference type="Proteomes" id="UP000085678">
    <property type="component" value="Unplaced"/>
</dbReference>
<accession>A0A1S3JC98</accession>
<feature type="signal peptide" evidence="4">
    <location>
        <begin position="1"/>
        <end position="24"/>
    </location>
</feature>
<dbReference type="GeneID" id="106171617"/>
<dbReference type="Gene3D" id="3.20.20.70">
    <property type="entry name" value="Aldolase class I"/>
    <property type="match status" value="1"/>
</dbReference>
<evidence type="ECO:0000313" key="5">
    <source>
        <dbReference type="Proteomes" id="UP000085678"/>
    </source>
</evidence>
<dbReference type="SUPFAM" id="SSF51445">
    <property type="entry name" value="(Trans)glycosidases"/>
    <property type="match status" value="1"/>
</dbReference>
<feature type="chain" id="PRO_5010383623" description="Hyaluronidase" evidence="4">
    <location>
        <begin position="25"/>
        <end position="437"/>
    </location>
</feature>
<dbReference type="InterPro" id="IPR018155">
    <property type="entry name" value="Hyaluronidase"/>
</dbReference>
<evidence type="ECO:0000256" key="3">
    <source>
        <dbReference type="RuleBase" id="RU610713"/>
    </source>
</evidence>
<dbReference type="KEGG" id="lak:106171617"/>
<dbReference type="GO" id="GO:0030214">
    <property type="term" value="P:hyaluronan catabolic process"/>
    <property type="evidence" value="ECO:0007669"/>
    <property type="project" value="TreeGrafter"/>
</dbReference>
<dbReference type="InParanoid" id="A0A1S3JC98"/>